<evidence type="ECO:0000313" key="9">
    <source>
        <dbReference type="EMBL" id="CAH0366709.1"/>
    </source>
</evidence>
<keyword evidence="5 7" id="KW-1133">Transmembrane helix</keyword>
<dbReference type="SUPFAM" id="SSF103481">
    <property type="entry name" value="Multidrug resistance efflux transporter EmrE"/>
    <property type="match status" value="1"/>
</dbReference>
<feature type="transmembrane region" description="Helical" evidence="7">
    <location>
        <begin position="238"/>
        <end position="258"/>
    </location>
</feature>
<comment type="similarity">
    <text evidence="2">Belongs to the CRT-like transporter family.</text>
</comment>
<name>A0A7S4ECI4_9STRA</name>
<keyword evidence="10" id="KW-1185">Reference proteome</keyword>
<evidence type="ECO:0000256" key="5">
    <source>
        <dbReference type="ARBA" id="ARBA00022989"/>
    </source>
</evidence>
<feature type="transmembrane region" description="Helical" evidence="7">
    <location>
        <begin position="265"/>
        <end position="285"/>
    </location>
</feature>
<dbReference type="EMBL" id="HBIW01022735">
    <property type="protein sequence ID" value="CAE0704153.1"/>
    <property type="molecule type" value="Transcribed_RNA"/>
</dbReference>
<reference evidence="9" key="2">
    <citation type="submission" date="2021-11" db="EMBL/GenBank/DDBJ databases">
        <authorList>
            <consortium name="Genoscope - CEA"/>
            <person name="William W."/>
        </authorList>
    </citation>
    <scope>NUCLEOTIDE SEQUENCE</scope>
</reference>
<gene>
    <name evidence="8" type="ORF">PCAL00307_LOCUS19601</name>
    <name evidence="9" type="ORF">PECAL_1P32160</name>
</gene>
<proteinExistence type="inferred from homology"/>
<reference evidence="8" key="1">
    <citation type="submission" date="2021-01" db="EMBL/GenBank/DDBJ databases">
        <authorList>
            <person name="Corre E."/>
            <person name="Pelletier E."/>
            <person name="Niang G."/>
            <person name="Scheremetjew M."/>
            <person name="Finn R."/>
            <person name="Kale V."/>
            <person name="Holt S."/>
            <person name="Cochrane G."/>
            <person name="Meng A."/>
            <person name="Brown T."/>
            <person name="Cohen L."/>
        </authorList>
    </citation>
    <scope>NUCLEOTIDE SEQUENCE</scope>
    <source>
        <strain evidence="8">CCMP1756</strain>
    </source>
</reference>
<evidence type="ECO:0000313" key="10">
    <source>
        <dbReference type="Proteomes" id="UP000789595"/>
    </source>
</evidence>
<comment type="subcellular location">
    <subcellularLocation>
        <location evidence="1">Membrane</location>
        <topology evidence="1">Multi-pass membrane protein</topology>
    </subcellularLocation>
</comment>
<dbReference type="GO" id="GO:0016020">
    <property type="term" value="C:membrane"/>
    <property type="evidence" value="ECO:0007669"/>
    <property type="project" value="UniProtKB-SubCell"/>
</dbReference>
<protein>
    <recommendedName>
        <fullName evidence="11">EamA domain-containing protein</fullName>
    </recommendedName>
</protein>
<dbReference type="PANTHER" id="PTHR31326:SF1">
    <property type="entry name" value="PROTEIN CLT2, CHLOROPLASTIC"/>
    <property type="match status" value="1"/>
</dbReference>
<evidence type="ECO:0000256" key="7">
    <source>
        <dbReference type="SAM" id="Phobius"/>
    </source>
</evidence>
<keyword evidence="3" id="KW-0813">Transport</keyword>
<keyword evidence="6 7" id="KW-0472">Membrane</keyword>
<organism evidence="8">
    <name type="scientific">Pelagomonas calceolata</name>
    <dbReference type="NCBI Taxonomy" id="35677"/>
    <lineage>
        <taxon>Eukaryota</taxon>
        <taxon>Sar</taxon>
        <taxon>Stramenopiles</taxon>
        <taxon>Ochrophyta</taxon>
        <taxon>Pelagophyceae</taxon>
        <taxon>Pelagomonadales</taxon>
        <taxon>Pelagomonadaceae</taxon>
        <taxon>Pelagomonas</taxon>
    </lineage>
</organism>
<sequence>MANMLVPTMCLMLAVGPSNYILYKIAFTSYGASSALFAMQMVNALFVVYGAVALYAVRGAITDEMRASSKVPYALMALLDCLGGLCAALGAARTPGQLQTLLSQSLVPCTMVASAVFLKTRYGAKKKLGAAIILIGGAIVVAPAFRESAETSAVLIYWASNIPMALSAVYKEWRFADSEVHVLYLTQYVSCFQLLFGFLLFPAQCLTDGLPLGTATRTFLDDAVLVATGADAYRTSLLALYVLNNFILNTSGIVVLKLGGASLTAILYAVLLPLSTLAFGAPILGQYQEPIVATTLIGLAVVLVGFSLYESDSLVPKEVSLRGVASAAVALRRRRFDVSEQDPLAPRRRRVHVHNQPAFHERLLLPILRVRSRSREALAELIGGTPSPSV</sequence>
<dbReference type="InterPro" id="IPR013936">
    <property type="entry name" value="CRT-like"/>
</dbReference>
<accession>A0A7S4ECI4</accession>
<dbReference type="EMBL" id="CAKKNE010000001">
    <property type="protein sequence ID" value="CAH0366709.1"/>
    <property type="molecule type" value="Genomic_DNA"/>
</dbReference>
<evidence type="ECO:0000256" key="4">
    <source>
        <dbReference type="ARBA" id="ARBA00022692"/>
    </source>
</evidence>
<evidence type="ECO:0000256" key="3">
    <source>
        <dbReference type="ARBA" id="ARBA00022448"/>
    </source>
</evidence>
<evidence type="ECO:0008006" key="11">
    <source>
        <dbReference type="Google" id="ProtNLM"/>
    </source>
</evidence>
<dbReference type="PANTHER" id="PTHR31326">
    <property type="entry name" value="PROTEIN CLT2, CHLOROPLASTIC"/>
    <property type="match status" value="1"/>
</dbReference>
<evidence type="ECO:0000313" key="8">
    <source>
        <dbReference type="EMBL" id="CAE0704153.1"/>
    </source>
</evidence>
<dbReference type="OrthoDB" id="416555at2759"/>
<dbReference type="Pfam" id="PF08627">
    <property type="entry name" value="CRT-like"/>
    <property type="match status" value="2"/>
</dbReference>
<dbReference type="Proteomes" id="UP000789595">
    <property type="component" value="Unassembled WGS sequence"/>
</dbReference>
<feature type="transmembrane region" description="Helical" evidence="7">
    <location>
        <begin position="73"/>
        <end position="92"/>
    </location>
</feature>
<keyword evidence="4 7" id="KW-0812">Transmembrane</keyword>
<evidence type="ECO:0000256" key="6">
    <source>
        <dbReference type="ARBA" id="ARBA00023136"/>
    </source>
</evidence>
<evidence type="ECO:0000256" key="1">
    <source>
        <dbReference type="ARBA" id="ARBA00004141"/>
    </source>
</evidence>
<evidence type="ECO:0000256" key="2">
    <source>
        <dbReference type="ARBA" id="ARBA00006690"/>
    </source>
</evidence>
<feature type="transmembrane region" description="Helical" evidence="7">
    <location>
        <begin position="182"/>
        <end position="201"/>
    </location>
</feature>
<dbReference type="InterPro" id="IPR037185">
    <property type="entry name" value="EmrE-like"/>
</dbReference>
<feature type="transmembrane region" description="Helical" evidence="7">
    <location>
        <begin position="128"/>
        <end position="145"/>
    </location>
</feature>
<feature type="transmembrane region" description="Helical" evidence="7">
    <location>
        <begin position="41"/>
        <end position="61"/>
    </location>
</feature>
<feature type="transmembrane region" description="Helical" evidence="7">
    <location>
        <begin position="291"/>
        <end position="309"/>
    </location>
</feature>
<dbReference type="AlphaFoldDB" id="A0A7S4ECI4"/>